<dbReference type="EMBL" id="JAGGLV010000003">
    <property type="protein sequence ID" value="MBP2111144.1"/>
    <property type="molecule type" value="Genomic_DNA"/>
</dbReference>
<evidence type="ECO:0000313" key="1">
    <source>
        <dbReference type="EMBL" id="MBP2111144.1"/>
    </source>
</evidence>
<reference evidence="1 2" key="1">
    <citation type="submission" date="2021-03" db="EMBL/GenBank/DDBJ databases">
        <title>Genomic Encyclopedia of Type Strains, Phase IV (KMG-IV): sequencing the most valuable type-strain genomes for metagenomic binning, comparative biology and taxonomic classification.</title>
        <authorList>
            <person name="Goeker M."/>
        </authorList>
    </citation>
    <scope>NUCLEOTIDE SEQUENCE [LARGE SCALE GENOMIC DNA]</scope>
    <source>
        <strain evidence="1 2">DSM 101953</strain>
    </source>
</reference>
<sequence length="35" mass="3916">MYAKNRIQCVSLKLCEHAAAQKEQMSGSQCSNIFP</sequence>
<keyword evidence="2" id="KW-1185">Reference proteome</keyword>
<protein>
    <submittedName>
        <fullName evidence="1">Uncharacterized protein</fullName>
    </submittedName>
</protein>
<name>A0ABS4NNZ8_9BACL</name>
<proteinExistence type="predicted"/>
<comment type="caution">
    <text evidence="1">The sequence shown here is derived from an EMBL/GenBank/DDBJ whole genome shotgun (WGS) entry which is preliminary data.</text>
</comment>
<accession>A0ABS4NNZ8</accession>
<evidence type="ECO:0000313" key="2">
    <source>
        <dbReference type="Proteomes" id="UP000773462"/>
    </source>
</evidence>
<gene>
    <name evidence="1" type="ORF">J2Z70_001285</name>
</gene>
<dbReference type="Proteomes" id="UP000773462">
    <property type="component" value="Unassembled WGS sequence"/>
</dbReference>
<organism evidence="1 2">
    <name type="scientific">Paenibacillus silagei</name>
    <dbReference type="NCBI Taxonomy" id="1670801"/>
    <lineage>
        <taxon>Bacteria</taxon>
        <taxon>Bacillati</taxon>
        <taxon>Bacillota</taxon>
        <taxon>Bacilli</taxon>
        <taxon>Bacillales</taxon>
        <taxon>Paenibacillaceae</taxon>
        <taxon>Paenibacillus</taxon>
    </lineage>
</organism>